<organism evidence="2 3">
    <name type="scientific">Rubroshorea leprosula</name>
    <dbReference type="NCBI Taxonomy" id="152421"/>
    <lineage>
        <taxon>Eukaryota</taxon>
        <taxon>Viridiplantae</taxon>
        <taxon>Streptophyta</taxon>
        <taxon>Embryophyta</taxon>
        <taxon>Tracheophyta</taxon>
        <taxon>Spermatophyta</taxon>
        <taxon>Magnoliopsida</taxon>
        <taxon>eudicotyledons</taxon>
        <taxon>Gunneridae</taxon>
        <taxon>Pentapetalae</taxon>
        <taxon>rosids</taxon>
        <taxon>malvids</taxon>
        <taxon>Malvales</taxon>
        <taxon>Dipterocarpaceae</taxon>
        <taxon>Rubroshorea</taxon>
    </lineage>
</organism>
<dbReference type="Proteomes" id="UP001054252">
    <property type="component" value="Unassembled WGS sequence"/>
</dbReference>
<dbReference type="AlphaFoldDB" id="A0AAV5HBZ6"/>
<comment type="caution">
    <text evidence="2">The sequence shown here is derived from an EMBL/GenBank/DDBJ whole genome shotgun (WGS) entry which is preliminary data.</text>
</comment>
<evidence type="ECO:0000313" key="3">
    <source>
        <dbReference type="Proteomes" id="UP001054252"/>
    </source>
</evidence>
<evidence type="ECO:0000256" key="1">
    <source>
        <dbReference type="SAM" id="Phobius"/>
    </source>
</evidence>
<keyword evidence="1" id="KW-1133">Transmembrane helix</keyword>
<proteinExistence type="predicted"/>
<keyword evidence="1" id="KW-0812">Transmembrane</keyword>
<reference evidence="2 3" key="1">
    <citation type="journal article" date="2021" name="Commun. Biol.">
        <title>The genome of Shorea leprosula (Dipterocarpaceae) highlights the ecological relevance of drought in aseasonal tropical rainforests.</title>
        <authorList>
            <person name="Ng K.K.S."/>
            <person name="Kobayashi M.J."/>
            <person name="Fawcett J.A."/>
            <person name="Hatakeyama M."/>
            <person name="Paape T."/>
            <person name="Ng C.H."/>
            <person name="Ang C.C."/>
            <person name="Tnah L.H."/>
            <person name="Lee C.T."/>
            <person name="Nishiyama T."/>
            <person name="Sese J."/>
            <person name="O'Brien M.J."/>
            <person name="Copetti D."/>
            <person name="Mohd Noor M.I."/>
            <person name="Ong R.C."/>
            <person name="Putra M."/>
            <person name="Sireger I.Z."/>
            <person name="Indrioko S."/>
            <person name="Kosugi Y."/>
            <person name="Izuno A."/>
            <person name="Isagi Y."/>
            <person name="Lee S.L."/>
            <person name="Shimizu K.K."/>
        </authorList>
    </citation>
    <scope>NUCLEOTIDE SEQUENCE [LARGE SCALE GENOMIC DNA]</scope>
    <source>
        <strain evidence="2">214</strain>
    </source>
</reference>
<evidence type="ECO:0000313" key="2">
    <source>
        <dbReference type="EMBL" id="GKU86332.1"/>
    </source>
</evidence>
<keyword evidence="3" id="KW-1185">Reference proteome</keyword>
<feature type="transmembrane region" description="Helical" evidence="1">
    <location>
        <begin position="7"/>
        <end position="29"/>
    </location>
</feature>
<protein>
    <submittedName>
        <fullName evidence="2">Uncharacterized protein</fullName>
    </submittedName>
</protein>
<accession>A0AAV5HBZ6</accession>
<dbReference type="EMBL" id="BPVZ01000001">
    <property type="protein sequence ID" value="GKU86332.1"/>
    <property type="molecule type" value="Genomic_DNA"/>
</dbReference>
<keyword evidence="1" id="KW-0472">Membrane</keyword>
<name>A0AAV5HBZ6_9ROSI</name>
<sequence>MRKFHLFSFFFSNPFTVVVLLDEFMYASWLPMGSKL</sequence>
<gene>
    <name evidence="2" type="ORF">SLEP1_g869</name>
</gene>